<keyword evidence="3" id="KW-1015">Disulfide bond</keyword>
<sequence length="359" mass="39475">MKTDPRCPEPGGGSAPFVVRRLRAGRGRGRAGPEEFPRCPSATMGSAPYRSLLPLLPLLLSPLSLLPAVCGDCGPLPNISRAEPPEDVRHQDSFPVGSKVTYRCLQNFSKIPSRLDTIVCFNNSLWSNLQEFCDRSCQSPPQVPFAKLSAEDEMKNFYAVGTTVRYNCSRGYENSSAVLPSSTCQENSTWSEVPELCRKRSCGPPANPEHGKVLVTDHLYRARAEVVCDKGYTPSKKRPFITCFAEEDEVAWTPLPKCLASPSVSDTTAVTDSTTHLEEKASENNYILPLILVPSIIGLTSQIQGMKSRIHPKRSTGLRGVQGQQQPNPDSARILQWRNSVLRSRRFKLASDSAPSPFA</sequence>
<dbReference type="InterPro" id="IPR035976">
    <property type="entry name" value="Sushi/SCR/CCP_sf"/>
</dbReference>
<dbReference type="AlphaFoldDB" id="A0A8V1ACZ0"/>
<keyword evidence="4" id="KW-0325">Glycoprotein</keyword>
<reference evidence="7" key="2">
    <citation type="submission" date="2025-08" db="UniProtKB">
        <authorList>
            <consortium name="Ensembl"/>
        </authorList>
    </citation>
    <scope>IDENTIFICATION</scope>
    <source>
        <strain evidence="7">broiler</strain>
    </source>
</reference>
<protein>
    <submittedName>
        <fullName evidence="7">CD55 molecule (Cromer blood group)</fullName>
    </submittedName>
</protein>
<keyword evidence="1 5" id="KW-0768">Sushi</keyword>
<dbReference type="Pfam" id="PF00084">
    <property type="entry name" value="Sushi"/>
    <property type="match status" value="3"/>
</dbReference>
<dbReference type="InterPro" id="IPR050350">
    <property type="entry name" value="Compl-Cell_Adhes-Reg"/>
</dbReference>
<feature type="domain" description="Sushi" evidence="6">
    <location>
        <begin position="200"/>
        <end position="260"/>
    </location>
</feature>
<evidence type="ECO:0000256" key="2">
    <source>
        <dbReference type="ARBA" id="ARBA00022737"/>
    </source>
</evidence>
<evidence type="ECO:0000256" key="5">
    <source>
        <dbReference type="PROSITE-ProRule" id="PRU00302"/>
    </source>
</evidence>
<dbReference type="CDD" id="cd00033">
    <property type="entry name" value="CCP"/>
    <property type="match status" value="3"/>
</dbReference>
<dbReference type="PANTHER" id="PTHR19325:SF571">
    <property type="entry name" value="SUSHI DOMAIN-CONTAINING PROTEIN"/>
    <property type="match status" value="1"/>
</dbReference>
<evidence type="ECO:0000256" key="1">
    <source>
        <dbReference type="ARBA" id="ARBA00022659"/>
    </source>
</evidence>
<dbReference type="PROSITE" id="PS50923">
    <property type="entry name" value="SUSHI"/>
    <property type="match status" value="2"/>
</dbReference>
<dbReference type="SMART" id="SM00032">
    <property type="entry name" value="CCP"/>
    <property type="match status" value="3"/>
</dbReference>
<feature type="domain" description="Sushi" evidence="6">
    <location>
        <begin position="135"/>
        <end position="199"/>
    </location>
</feature>
<dbReference type="SUPFAM" id="SSF57535">
    <property type="entry name" value="Complement control module/SCR domain"/>
    <property type="match status" value="3"/>
</dbReference>
<name>A0A8V1ACZ0_CHICK</name>
<evidence type="ECO:0000313" key="7">
    <source>
        <dbReference type="Ensembl" id="ENSGALP00010040108.1"/>
    </source>
</evidence>
<evidence type="ECO:0000313" key="8">
    <source>
        <dbReference type="Proteomes" id="UP000000539"/>
    </source>
</evidence>
<evidence type="ECO:0000256" key="4">
    <source>
        <dbReference type="ARBA" id="ARBA00023180"/>
    </source>
</evidence>
<keyword evidence="2" id="KW-0677">Repeat</keyword>
<keyword evidence="8" id="KW-1185">Reference proteome</keyword>
<dbReference type="GeneTree" id="ENSGT00940000164219"/>
<comment type="caution">
    <text evidence="5">Lacks conserved residue(s) required for the propagation of feature annotation.</text>
</comment>
<accession>A0A8V1ACZ0</accession>
<gene>
    <name evidence="7" type="primary">CD55</name>
</gene>
<dbReference type="Proteomes" id="UP000000539">
    <property type="component" value="Chromosome 26"/>
</dbReference>
<proteinExistence type="predicted"/>
<reference evidence="7" key="3">
    <citation type="submission" date="2025-09" db="UniProtKB">
        <authorList>
            <consortium name="Ensembl"/>
        </authorList>
    </citation>
    <scope>IDENTIFICATION</scope>
    <source>
        <strain evidence="7">broiler</strain>
    </source>
</reference>
<dbReference type="OrthoDB" id="406096at2759"/>
<reference evidence="7" key="1">
    <citation type="submission" date="2020-11" db="EMBL/GenBank/DDBJ databases">
        <title>Gallus gallus (Chicken) genome, bGalGal1, GRCg7b, maternal haplotype autosomes + Z &amp; W.</title>
        <authorList>
            <person name="Warren W."/>
            <person name="Formenti G."/>
            <person name="Fedrigo O."/>
            <person name="Haase B."/>
            <person name="Mountcastle J."/>
            <person name="Balacco J."/>
            <person name="Tracey A."/>
            <person name="Schneider V."/>
            <person name="Okimoto R."/>
            <person name="Cheng H."/>
            <person name="Hawken R."/>
            <person name="Howe K."/>
            <person name="Jarvis E.D."/>
        </authorList>
    </citation>
    <scope>NUCLEOTIDE SEQUENCE [LARGE SCALE GENOMIC DNA]</scope>
    <source>
        <strain evidence="7">Broiler</strain>
    </source>
</reference>
<evidence type="ECO:0000259" key="6">
    <source>
        <dbReference type="PROSITE" id="PS50923"/>
    </source>
</evidence>
<dbReference type="Gene3D" id="2.10.70.10">
    <property type="entry name" value="Complement Module, domain 1"/>
    <property type="match status" value="3"/>
</dbReference>
<evidence type="ECO:0000256" key="3">
    <source>
        <dbReference type="ARBA" id="ARBA00023157"/>
    </source>
</evidence>
<dbReference type="PANTHER" id="PTHR19325">
    <property type="entry name" value="COMPLEMENT COMPONENT-RELATED SUSHI DOMAIN-CONTAINING"/>
    <property type="match status" value="1"/>
</dbReference>
<organism evidence="7 8">
    <name type="scientific">Gallus gallus</name>
    <name type="common">Chicken</name>
    <dbReference type="NCBI Taxonomy" id="9031"/>
    <lineage>
        <taxon>Eukaryota</taxon>
        <taxon>Metazoa</taxon>
        <taxon>Chordata</taxon>
        <taxon>Craniata</taxon>
        <taxon>Vertebrata</taxon>
        <taxon>Euteleostomi</taxon>
        <taxon>Archelosauria</taxon>
        <taxon>Archosauria</taxon>
        <taxon>Dinosauria</taxon>
        <taxon>Saurischia</taxon>
        <taxon>Theropoda</taxon>
        <taxon>Coelurosauria</taxon>
        <taxon>Aves</taxon>
        <taxon>Neognathae</taxon>
        <taxon>Galloanserae</taxon>
        <taxon>Galliformes</taxon>
        <taxon>Phasianidae</taxon>
        <taxon>Phasianinae</taxon>
        <taxon>Gallus</taxon>
    </lineage>
</organism>
<dbReference type="InterPro" id="IPR000436">
    <property type="entry name" value="Sushi_SCR_CCP_dom"/>
</dbReference>
<dbReference type="Ensembl" id="ENSGALT00010065842.1">
    <property type="protein sequence ID" value="ENSGALP00010040108.1"/>
    <property type="gene ID" value="ENSGALG00010027157.1"/>
</dbReference>
<dbReference type="FunCoup" id="A0A8V1ACZ0">
    <property type="interactions" value="55"/>
</dbReference>